<evidence type="ECO:0000313" key="3">
    <source>
        <dbReference type="Proteomes" id="UP001302676"/>
    </source>
</evidence>
<comment type="caution">
    <text evidence="2">The sequence shown here is derived from an EMBL/GenBank/DDBJ whole genome shotgun (WGS) entry which is preliminary data.</text>
</comment>
<dbReference type="GO" id="GO:0005524">
    <property type="term" value="F:ATP binding"/>
    <property type="evidence" value="ECO:0007669"/>
    <property type="project" value="InterPro"/>
</dbReference>
<dbReference type="InterPro" id="IPR000719">
    <property type="entry name" value="Prot_kinase_dom"/>
</dbReference>
<dbReference type="GeneID" id="87814871"/>
<keyword evidence="2" id="KW-0418">Kinase</keyword>
<dbReference type="InterPro" id="IPR001245">
    <property type="entry name" value="Ser-Thr/Tyr_kinase_cat_dom"/>
</dbReference>
<reference evidence="2" key="2">
    <citation type="submission" date="2023-05" db="EMBL/GenBank/DDBJ databases">
        <authorList>
            <consortium name="Lawrence Berkeley National Laboratory"/>
            <person name="Steindorff A."/>
            <person name="Hensen N."/>
            <person name="Bonometti L."/>
            <person name="Westerberg I."/>
            <person name="Brannstrom I.O."/>
            <person name="Guillou S."/>
            <person name="Cros-Aarteil S."/>
            <person name="Calhoun S."/>
            <person name="Haridas S."/>
            <person name="Kuo A."/>
            <person name="Mondo S."/>
            <person name="Pangilinan J."/>
            <person name="Riley R."/>
            <person name="Labutti K."/>
            <person name="Andreopoulos B."/>
            <person name="Lipzen A."/>
            <person name="Chen C."/>
            <person name="Yanf M."/>
            <person name="Daum C."/>
            <person name="Ng V."/>
            <person name="Clum A."/>
            <person name="Ohm R."/>
            <person name="Martin F."/>
            <person name="Silar P."/>
            <person name="Natvig D."/>
            <person name="Lalanne C."/>
            <person name="Gautier V."/>
            <person name="Ament-Velasquez S.L."/>
            <person name="Kruys A."/>
            <person name="Hutchinson M.I."/>
            <person name="Powell A.J."/>
            <person name="Barry K."/>
            <person name="Miller A.N."/>
            <person name="Grigoriev I.V."/>
            <person name="Debuchy R."/>
            <person name="Gladieux P."/>
            <person name="Thoren M.H."/>
            <person name="Johannesson H."/>
        </authorList>
    </citation>
    <scope>NUCLEOTIDE SEQUENCE</scope>
    <source>
        <strain evidence="2">CBS 141.50</strain>
    </source>
</reference>
<dbReference type="InterPro" id="IPR011009">
    <property type="entry name" value="Kinase-like_dom_sf"/>
</dbReference>
<dbReference type="EMBL" id="MU853628">
    <property type="protein sequence ID" value="KAK4140573.1"/>
    <property type="molecule type" value="Genomic_DNA"/>
</dbReference>
<reference evidence="2" key="1">
    <citation type="journal article" date="2023" name="Mol. Phylogenet. Evol.">
        <title>Genome-scale phylogeny and comparative genomics of the fungal order Sordariales.</title>
        <authorList>
            <person name="Hensen N."/>
            <person name="Bonometti L."/>
            <person name="Westerberg I."/>
            <person name="Brannstrom I.O."/>
            <person name="Guillou S."/>
            <person name="Cros-Aarteil S."/>
            <person name="Calhoun S."/>
            <person name="Haridas S."/>
            <person name="Kuo A."/>
            <person name="Mondo S."/>
            <person name="Pangilinan J."/>
            <person name="Riley R."/>
            <person name="LaButti K."/>
            <person name="Andreopoulos B."/>
            <person name="Lipzen A."/>
            <person name="Chen C."/>
            <person name="Yan M."/>
            <person name="Daum C."/>
            <person name="Ng V."/>
            <person name="Clum A."/>
            <person name="Steindorff A."/>
            <person name="Ohm R.A."/>
            <person name="Martin F."/>
            <person name="Silar P."/>
            <person name="Natvig D.O."/>
            <person name="Lalanne C."/>
            <person name="Gautier V."/>
            <person name="Ament-Velasquez S.L."/>
            <person name="Kruys A."/>
            <person name="Hutchinson M.I."/>
            <person name="Powell A.J."/>
            <person name="Barry K."/>
            <person name="Miller A.N."/>
            <person name="Grigoriev I.V."/>
            <person name="Debuchy R."/>
            <person name="Gladieux P."/>
            <person name="Hiltunen Thoren M."/>
            <person name="Johannesson H."/>
        </authorList>
    </citation>
    <scope>NUCLEOTIDE SEQUENCE</scope>
    <source>
        <strain evidence="2">CBS 141.50</strain>
    </source>
</reference>
<accession>A0AAN6ZJX1</accession>
<feature type="domain" description="Protein kinase" evidence="1">
    <location>
        <begin position="2"/>
        <end position="274"/>
    </location>
</feature>
<organism evidence="2 3">
    <name type="scientific">Dichotomopilus funicola</name>
    <dbReference type="NCBI Taxonomy" id="1934379"/>
    <lineage>
        <taxon>Eukaryota</taxon>
        <taxon>Fungi</taxon>
        <taxon>Dikarya</taxon>
        <taxon>Ascomycota</taxon>
        <taxon>Pezizomycotina</taxon>
        <taxon>Sordariomycetes</taxon>
        <taxon>Sordariomycetidae</taxon>
        <taxon>Sordariales</taxon>
        <taxon>Chaetomiaceae</taxon>
        <taxon>Dichotomopilus</taxon>
    </lineage>
</organism>
<dbReference type="PROSITE" id="PS50011">
    <property type="entry name" value="PROTEIN_KINASE_DOM"/>
    <property type="match status" value="1"/>
</dbReference>
<dbReference type="GO" id="GO:0004674">
    <property type="term" value="F:protein serine/threonine kinase activity"/>
    <property type="evidence" value="ECO:0007669"/>
    <property type="project" value="TreeGrafter"/>
</dbReference>
<dbReference type="InterPro" id="IPR051681">
    <property type="entry name" value="Ser/Thr_Kinases-Pseudokinases"/>
</dbReference>
<sequence length="274" mass="31256">MEPEPRIVGHGLTAIVTTVDDKTVLKGYEVWSKGKLRAKCGEPSEDRLVREDIVYQHLGHHPFILQSFGLKEVRPGVHSLCLEMAPLGCIRLHTQSTLSPVNLLLPKLPDPPLNARLQMALDAARALSYVHSRGVLTCDFSYRKIFLFPDFRIKLGDFGGALLQGHSFKNDQNYEGRYQLPLRGRDFDDLDMVKQELFALGVVIYEITMWRRPFDDLSEDSCGVDVRYAREEFPLLEPDNPVRDVIKGCWMDRFDRAGQVVDGLERCLRISENN</sequence>
<gene>
    <name evidence="2" type="ORF">C8A04DRAFT_14843</name>
</gene>
<dbReference type="Pfam" id="PF07714">
    <property type="entry name" value="PK_Tyr_Ser-Thr"/>
    <property type="match status" value="1"/>
</dbReference>
<protein>
    <submittedName>
        <fullName evidence="2">Kinase-like protein</fullName>
    </submittedName>
</protein>
<dbReference type="SUPFAM" id="SSF56112">
    <property type="entry name" value="Protein kinase-like (PK-like)"/>
    <property type="match status" value="1"/>
</dbReference>
<name>A0AAN6ZJX1_9PEZI</name>
<dbReference type="PANTHER" id="PTHR44329">
    <property type="entry name" value="SERINE/THREONINE-PROTEIN KINASE TNNI3K-RELATED"/>
    <property type="match status" value="1"/>
</dbReference>
<keyword evidence="2" id="KW-0808">Transferase</keyword>
<dbReference type="RefSeq" id="XP_062633944.1">
    <property type="nucleotide sequence ID" value="XM_062778258.1"/>
</dbReference>
<keyword evidence="3" id="KW-1185">Reference proteome</keyword>
<evidence type="ECO:0000259" key="1">
    <source>
        <dbReference type="PROSITE" id="PS50011"/>
    </source>
</evidence>
<dbReference type="Proteomes" id="UP001302676">
    <property type="component" value="Unassembled WGS sequence"/>
</dbReference>
<proteinExistence type="predicted"/>
<evidence type="ECO:0000313" key="2">
    <source>
        <dbReference type="EMBL" id="KAK4140573.1"/>
    </source>
</evidence>
<dbReference type="Gene3D" id="1.10.510.10">
    <property type="entry name" value="Transferase(Phosphotransferase) domain 1"/>
    <property type="match status" value="1"/>
</dbReference>
<dbReference type="SMART" id="SM00220">
    <property type="entry name" value="S_TKc"/>
    <property type="match status" value="1"/>
</dbReference>
<dbReference type="AlphaFoldDB" id="A0AAN6ZJX1"/>